<evidence type="ECO:0000256" key="3">
    <source>
        <dbReference type="ARBA" id="ARBA00022989"/>
    </source>
</evidence>
<feature type="domain" description="NfeD-like C-terminal" evidence="6">
    <location>
        <begin position="100"/>
        <end position="148"/>
    </location>
</feature>
<feature type="transmembrane region" description="Helical" evidence="5">
    <location>
        <begin position="7"/>
        <end position="33"/>
    </location>
</feature>
<reference evidence="8" key="1">
    <citation type="submission" date="2023-09" db="EMBL/GenBank/DDBJ databases">
        <authorList>
            <person name="Li S."/>
            <person name="Li X."/>
            <person name="Zhang C."/>
            <person name="Zhao Z."/>
        </authorList>
    </citation>
    <scope>NUCLEOTIDE SEQUENCE [LARGE SCALE GENOMIC DNA]</scope>
    <source>
        <strain evidence="8">SQ345</strain>
    </source>
</reference>
<protein>
    <submittedName>
        <fullName evidence="7">NfeD family protein</fullName>
    </submittedName>
</protein>
<name>A0ABY9TKF2_9GAMM</name>
<evidence type="ECO:0000313" key="8">
    <source>
        <dbReference type="Proteomes" id="UP001248581"/>
    </source>
</evidence>
<dbReference type="Proteomes" id="UP001248581">
    <property type="component" value="Chromosome"/>
</dbReference>
<feature type="transmembrane region" description="Helical" evidence="5">
    <location>
        <begin position="45"/>
        <end position="69"/>
    </location>
</feature>
<organism evidence="7 8">
    <name type="scientific">Thalassotalea nanhaiensis</name>
    <dbReference type="NCBI Taxonomy" id="3065648"/>
    <lineage>
        <taxon>Bacteria</taxon>
        <taxon>Pseudomonadati</taxon>
        <taxon>Pseudomonadota</taxon>
        <taxon>Gammaproteobacteria</taxon>
        <taxon>Alteromonadales</taxon>
        <taxon>Colwelliaceae</taxon>
        <taxon>Thalassotalea</taxon>
    </lineage>
</organism>
<evidence type="ECO:0000256" key="4">
    <source>
        <dbReference type="ARBA" id="ARBA00023136"/>
    </source>
</evidence>
<dbReference type="PANTHER" id="PTHR33507:SF3">
    <property type="entry name" value="INNER MEMBRANE PROTEIN YBBJ"/>
    <property type="match status" value="1"/>
</dbReference>
<dbReference type="InterPro" id="IPR002810">
    <property type="entry name" value="NfeD-like_C"/>
</dbReference>
<keyword evidence="4 5" id="KW-0472">Membrane</keyword>
<accession>A0ABY9TKF2</accession>
<evidence type="ECO:0000313" key="7">
    <source>
        <dbReference type="EMBL" id="WNC69207.1"/>
    </source>
</evidence>
<comment type="subcellular location">
    <subcellularLocation>
        <location evidence="1">Membrane</location>
        <topology evidence="1">Multi-pass membrane protein</topology>
    </subcellularLocation>
</comment>
<evidence type="ECO:0000256" key="5">
    <source>
        <dbReference type="SAM" id="Phobius"/>
    </source>
</evidence>
<dbReference type="InterPro" id="IPR012340">
    <property type="entry name" value="NA-bd_OB-fold"/>
</dbReference>
<keyword evidence="3 5" id="KW-1133">Transmembrane helix</keyword>
<sequence length="150" mass="16392">MDFSNDVFAWGCVGIVLMLAELVIPGGIVVFLGTSALAVALTLQFGIITSWMHAFTLWFILSMVLLIVFRNVGQKMVGGDSRIENTDENLDVFGYEVDVIETIGPGNKKGRIVFQGTNWTALGDGSEIKSGEKVKIVCRENISYVVEKLS</sequence>
<proteinExistence type="predicted"/>
<dbReference type="Pfam" id="PF01957">
    <property type="entry name" value="NfeD"/>
    <property type="match status" value="1"/>
</dbReference>
<dbReference type="PANTHER" id="PTHR33507">
    <property type="entry name" value="INNER MEMBRANE PROTEIN YBBJ"/>
    <property type="match status" value="1"/>
</dbReference>
<dbReference type="InterPro" id="IPR052165">
    <property type="entry name" value="Membrane_assoc_protease"/>
</dbReference>
<keyword evidence="8" id="KW-1185">Reference proteome</keyword>
<dbReference type="Gene3D" id="2.40.50.140">
    <property type="entry name" value="Nucleic acid-binding proteins"/>
    <property type="match status" value="1"/>
</dbReference>
<gene>
    <name evidence="7" type="ORF">RI845_03380</name>
</gene>
<evidence type="ECO:0000256" key="1">
    <source>
        <dbReference type="ARBA" id="ARBA00004141"/>
    </source>
</evidence>
<dbReference type="RefSeq" id="WP_348388351.1">
    <property type="nucleotide sequence ID" value="NZ_CP134146.1"/>
</dbReference>
<keyword evidence="2 5" id="KW-0812">Transmembrane</keyword>
<dbReference type="EMBL" id="CP134146">
    <property type="protein sequence ID" value="WNC69207.1"/>
    <property type="molecule type" value="Genomic_DNA"/>
</dbReference>
<evidence type="ECO:0000259" key="6">
    <source>
        <dbReference type="Pfam" id="PF01957"/>
    </source>
</evidence>
<evidence type="ECO:0000256" key="2">
    <source>
        <dbReference type="ARBA" id="ARBA00022692"/>
    </source>
</evidence>